<name>A0ABW2X4W9_9ACTN</name>
<gene>
    <name evidence="2" type="ORF">ACFQ2K_44115</name>
</gene>
<organism evidence="2 3">
    <name type="scientific">Streptomyces sanglieri</name>
    <dbReference type="NCBI Taxonomy" id="193460"/>
    <lineage>
        <taxon>Bacteria</taxon>
        <taxon>Bacillati</taxon>
        <taxon>Actinomycetota</taxon>
        <taxon>Actinomycetes</taxon>
        <taxon>Kitasatosporales</taxon>
        <taxon>Streptomycetaceae</taxon>
        <taxon>Streptomyces</taxon>
    </lineage>
</organism>
<dbReference type="Proteomes" id="UP001596915">
    <property type="component" value="Unassembled WGS sequence"/>
</dbReference>
<keyword evidence="3" id="KW-1185">Reference proteome</keyword>
<evidence type="ECO:0000313" key="2">
    <source>
        <dbReference type="EMBL" id="MFD0628578.1"/>
    </source>
</evidence>
<comment type="caution">
    <text evidence="2">The sequence shown here is derived from an EMBL/GenBank/DDBJ whole genome shotgun (WGS) entry which is preliminary data.</text>
</comment>
<proteinExistence type="predicted"/>
<reference evidence="3" key="1">
    <citation type="journal article" date="2019" name="Int. J. Syst. Evol. Microbiol.">
        <title>The Global Catalogue of Microorganisms (GCM) 10K type strain sequencing project: providing services to taxonomists for standard genome sequencing and annotation.</title>
        <authorList>
            <consortium name="The Broad Institute Genomics Platform"/>
            <consortium name="The Broad Institute Genome Sequencing Center for Infectious Disease"/>
            <person name="Wu L."/>
            <person name="Ma J."/>
        </authorList>
    </citation>
    <scope>NUCLEOTIDE SEQUENCE [LARGE SCALE GENOMIC DNA]</scope>
    <source>
        <strain evidence="3">JCM 12607</strain>
    </source>
</reference>
<evidence type="ECO:0000256" key="1">
    <source>
        <dbReference type="SAM" id="MobiDB-lite"/>
    </source>
</evidence>
<protein>
    <submittedName>
        <fullName evidence="2">Uncharacterized protein</fullName>
    </submittedName>
</protein>
<dbReference type="EMBL" id="JBHTGL010000008">
    <property type="protein sequence ID" value="MFD0628578.1"/>
    <property type="molecule type" value="Genomic_DNA"/>
</dbReference>
<sequence>MTNEIPRPSGVVDEPRGRRQCPGVMDHDALSPGVGEGDPAVARVLGVAGAPSRTGKVPRAVVKDRHP</sequence>
<evidence type="ECO:0000313" key="3">
    <source>
        <dbReference type="Proteomes" id="UP001596915"/>
    </source>
</evidence>
<feature type="region of interest" description="Disordered" evidence="1">
    <location>
        <begin position="1"/>
        <end position="21"/>
    </location>
</feature>
<accession>A0ABW2X4W9</accession>